<accession>A0A8J5WST9</accession>
<reference evidence="2" key="2">
    <citation type="submission" date="2021-02" db="EMBL/GenBank/DDBJ databases">
        <authorList>
            <person name="Kimball J.A."/>
            <person name="Haas M.W."/>
            <person name="Macchietto M."/>
            <person name="Kono T."/>
            <person name="Duquette J."/>
            <person name="Shao M."/>
        </authorList>
    </citation>
    <scope>NUCLEOTIDE SEQUENCE</scope>
    <source>
        <tissue evidence="2">Fresh leaf tissue</tissue>
    </source>
</reference>
<keyword evidence="3" id="KW-1185">Reference proteome</keyword>
<dbReference type="AlphaFoldDB" id="A0A8J5WST9"/>
<proteinExistence type="predicted"/>
<organism evidence="2 3">
    <name type="scientific">Zizania palustris</name>
    <name type="common">Northern wild rice</name>
    <dbReference type="NCBI Taxonomy" id="103762"/>
    <lineage>
        <taxon>Eukaryota</taxon>
        <taxon>Viridiplantae</taxon>
        <taxon>Streptophyta</taxon>
        <taxon>Embryophyta</taxon>
        <taxon>Tracheophyta</taxon>
        <taxon>Spermatophyta</taxon>
        <taxon>Magnoliopsida</taxon>
        <taxon>Liliopsida</taxon>
        <taxon>Poales</taxon>
        <taxon>Poaceae</taxon>
        <taxon>BOP clade</taxon>
        <taxon>Oryzoideae</taxon>
        <taxon>Oryzeae</taxon>
        <taxon>Zizaniinae</taxon>
        <taxon>Zizania</taxon>
    </lineage>
</organism>
<name>A0A8J5WST9_ZIZPA</name>
<dbReference type="OrthoDB" id="4362at2759"/>
<dbReference type="Pfam" id="PF02672">
    <property type="entry name" value="CP12"/>
    <property type="match status" value="1"/>
</dbReference>
<dbReference type="SMART" id="SM01093">
    <property type="entry name" value="CP12"/>
    <property type="match status" value="1"/>
</dbReference>
<dbReference type="EMBL" id="JAAALK010000079">
    <property type="protein sequence ID" value="KAG8096263.1"/>
    <property type="molecule type" value="Genomic_DNA"/>
</dbReference>
<dbReference type="InterPro" id="IPR039314">
    <property type="entry name" value="CP12-like"/>
</dbReference>
<evidence type="ECO:0000313" key="3">
    <source>
        <dbReference type="Proteomes" id="UP000729402"/>
    </source>
</evidence>
<dbReference type="InterPro" id="IPR003823">
    <property type="entry name" value="CP12_dom"/>
</dbReference>
<dbReference type="GO" id="GO:0009507">
    <property type="term" value="C:chloroplast"/>
    <property type="evidence" value="ECO:0007669"/>
    <property type="project" value="TreeGrafter"/>
</dbReference>
<protein>
    <recommendedName>
        <fullName evidence="1">CP12 domain-containing protein</fullName>
    </recommendedName>
</protein>
<evidence type="ECO:0000259" key="1">
    <source>
        <dbReference type="SMART" id="SM01093"/>
    </source>
</evidence>
<evidence type="ECO:0000313" key="2">
    <source>
        <dbReference type="EMBL" id="KAG8096263.1"/>
    </source>
</evidence>
<dbReference type="PANTHER" id="PTHR33921">
    <property type="entry name" value="CALVIN CYCLE PROTEIN CP12-2, CHLOROPLASTIC"/>
    <property type="match status" value="1"/>
</dbReference>
<dbReference type="PANTHER" id="PTHR33921:SF26">
    <property type="entry name" value="PUTATIVE, EXPRESSED-RELATED"/>
    <property type="match status" value="1"/>
</dbReference>
<dbReference type="Proteomes" id="UP000729402">
    <property type="component" value="Unassembled WGS sequence"/>
</dbReference>
<feature type="domain" description="CP12" evidence="1">
    <location>
        <begin position="53"/>
        <end position="122"/>
    </location>
</feature>
<dbReference type="GO" id="GO:0080153">
    <property type="term" value="P:negative regulation of reductive pentose-phosphate cycle"/>
    <property type="evidence" value="ECO:0007669"/>
    <property type="project" value="TreeGrafter"/>
</dbReference>
<gene>
    <name evidence="2" type="ORF">GUJ93_ZPchr0013g36964</name>
</gene>
<reference evidence="2" key="1">
    <citation type="journal article" date="2021" name="bioRxiv">
        <title>Whole Genome Assembly and Annotation of Northern Wild Rice, Zizania palustris L., Supports a Whole Genome Duplication in the Zizania Genus.</title>
        <authorList>
            <person name="Haas M."/>
            <person name="Kono T."/>
            <person name="Macchietto M."/>
            <person name="Millas R."/>
            <person name="McGilp L."/>
            <person name="Shao M."/>
            <person name="Duquette J."/>
            <person name="Hirsch C.N."/>
            <person name="Kimball J."/>
        </authorList>
    </citation>
    <scope>NUCLEOTIDE SEQUENCE</scope>
    <source>
        <tissue evidence="2">Fresh leaf tissue</tissue>
    </source>
</reference>
<comment type="caution">
    <text evidence="2">The sequence shown here is derived from an EMBL/GenBank/DDBJ whole genome shotgun (WGS) entry which is preliminary data.</text>
</comment>
<sequence length="122" mass="13409">MVTFWSLRTLLARSPAPLPLRQSIVSFVGLPASARAPRRLVAAAASPSTPPELAQKVSKSIKQAEEMCTGDSEGAEYVAAWDEVEELSVDASYAGNRKKDNDPLEEYCKDNPKANECRTYEY</sequence>